<accession>A0A1I9YLF5</accession>
<keyword evidence="6 9" id="KW-0067">ATP-binding</keyword>
<dbReference type="PROSITE" id="PS50893">
    <property type="entry name" value="ABC_TRANSPORTER_2"/>
    <property type="match status" value="1"/>
</dbReference>
<dbReference type="InterPro" id="IPR050153">
    <property type="entry name" value="Metal_Ion_Import_ABC"/>
</dbReference>
<evidence type="ECO:0000256" key="3">
    <source>
        <dbReference type="ARBA" id="ARBA00022475"/>
    </source>
</evidence>
<dbReference type="GO" id="GO:0016887">
    <property type="term" value="F:ATP hydrolysis activity"/>
    <property type="evidence" value="ECO:0007669"/>
    <property type="project" value="InterPro"/>
</dbReference>
<dbReference type="InterPro" id="IPR017871">
    <property type="entry name" value="ABC_transporter-like_CS"/>
</dbReference>
<dbReference type="PROSITE" id="PS00211">
    <property type="entry name" value="ABC_TRANSPORTER_1"/>
    <property type="match status" value="1"/>
</dbReference>
<dbReference type="InterPro" id="IPR003593">
    <property type="entry name" value="AAA+_ATPase"/>
</dbReference>
<evidence type="ECO:0000259" key="8">
    <source>
        <dbReference type="PROSITE" id="PS50893"/>
    </source>
</evidence>
<dbReference type="KEGG" id="pspw:BJG93_16070"/>
<evidence type="ECO:0000256" key="6">
    <source>
        <dbReference type="ARBA" id="ARBA00022840"/>
    </source>
</evidence>
<keyword evidence="5" id="KW-0547">Nucleotide-binding</keyword>
<organism evidence="9 10">
    <name type="scientific">Paraburkholderia sprentiae WSM5005</name>
    <dbReference type="NCBI Taxonomy" id="754502"/>
    <lineage>
        <taxon>Bacteria</taxon>
        <taxon>Pseudomonadati</taxon>
        <taxon>Pseudomonadota</taxon>
        <taxon>Betaproteobacteria</taxon>
        <taxon>Burkholderiales</taxon>
        <taxon>Burkholderiaceae</taxon>
        <taxon>Paraburkholderia</taxon>
    </lineage>
</organism>
<keyword evidence="3" id="KW-1003">Cell membrane</keyword>
<dbReference type="Gene3D" id="3.40.50.300">
    <property type="entry name" value="P-loop containing nucleotide triphosphate hydrolases"/>
    <property type="match status" value="1"/>
</dbReference>
<protein>
    <submittedName>
        <fullName evidence="9">ABC transporter ATP-binding protein</fullName>
    </submittedName>
</protein>
<dbReference type="EMBL" id="CP017561">
    <property type="protein sequence ID" value="APA87138.2"/>
    <property type="molecule type" value="Genomic_DNA"/>
</dbReference>
<feature type="domain" description="ABC transporter" evidence="8">
    <location>
        <begin position="27"/>
        <end position="260"/>
    </location>
</feature>
<dbReference type="InterPro" id="IPR027417">
    <property type="entry name" value="P-loop_NTPase"/>
</dbReference>
<dbReference type="AlphaFoldDB" id="A0A1I9YLF5"/>
<evidence type="ECO:0000256" key="1">
    <source>
        <dbReference type="ARBA" id="ARBA00005417"/>
    </source>
</evidence>
<dbReference type="PANTHER" id="PTHR42734">
    <property type="entry name" value="METAL TRANSPORT SYSTEM ATP-BINDING PROTEIN TM_0124-RELATED"/>
    <property type="match status" value="1"/>
</dbReference>
<evidence type="ECO:0000313" key="10">
    <source>
        <dbReference type="Proteomes" id="UP000179860"/>
    </source>
</evidence>
<reference evidence="9" key="2">
    <citation type="submission" date="2021-06" db="EMBL/GenBank/DDBJ databases">
        <authorList>
            <person name="Rogers T.H."/>
            <person name="Ramsay J.P."/>
            <person name="Wang P."/>
            <person name="Terpolilli J."/>
        </authorList>
    </citation>
    <scope>NUCLEOTIDE SEQUENCE</scope>
    <source>
        <strain evidence="9">WSM5005</strain>
    </source>
</reference>
<dbReference type="PANTHER" id="PTHR42734:SF17">
    <property type="entry name" value="METAL TRANSPORT SYSTEM ATP-BINDING PROTEIN TM_0124-RELATED"/>
    <property type="match status" value="1"/>
</dbReference>
<dbReference type="Pfam" id="PF00005">
    <property type="entry name" value="ABC_tran"/>
    <property type="match status" value="1"/>
</dbReference>
<feature type="compositionally biased region" description="Basic and acidic residues" evidence="7">
    <location>
        <begin position="281"/>
        <end position="305"/>
    </location>
</feature>
<dbReference type="SUPFAM" id="SSF52540">
    <property type="entry name" value="P-loop containing nucleoside triphosphate hydrolases"/>
    <property type="match status" value="1"/>
</dbReference>
<keyword evidence="10" id="KW-1185">Reference proteome</keyword>
<dbReference type="InterPro" id="IPR003439">
    <property type="entry name" value="ABC_transporter-like_ATP-bd"/>
</dbReference>
<evidence type="ECO:0000256" key="7">
    <source>
        <dbReference type="SAM" id="MobiDB-lite"/>
    </source>
</evidence>
<keyword evidence="4" id="KW-0472">Membrane</keyword>
<evidence type="ECO:0000256" key="5">
    <source>
        <dbReference type="ARBA" id="ARBA00022741"/>
    </source>
</evidence>
<feature type="region of interest" description="Disordered" evidence="7">
    <location>
        <begin position="281"/>
        <end position="325"/>
    </location>
</feature>
<evidence type="ECO:0000313" key="9">
    <source>
        <dbReference type="EMBL" id="APA87138.2"/>
    </source>
</evidence>
<sequence>MIAMGHGAPAGAVPDASTATRGDTAVLELDNVTLQLGGRTILRDTSFVVNQGEFIGVLGPNGAGKTTLMRAVLGLVPAASGALRVLGQTVERGNASIGYMPQTRSALAGRRVRGRDLVAMAADGHRWGLPHADAKTRADVDRVLELVGGTSLSKRPLSELSGGERQRLLLAQCLLGNPKLLLLDEPLISLDPHHQKSVVELVRRVQQELGIAVLFSAHELNPLLNSIDRVLYLGSGVAALGTVDEVITRPVLSRLYGSPIDVMRVNGRIFVMSGGVEVEKHDHEHEHDEDGGHPHSHGRSHDHGHGHSHSHSHQHDSRDGHTHDV</sequence>
<name>A0A1I9YLF5_9BURK</name>
<comment type="similarity">
    <text evidence="1">Belongs to the ABC transporter superfamily.</text>
</comment>
<keyword evidence="4" id="KW-0997">Cell inner membrane</keyword>
<dbReference type="Proteomes" id="UP000179860">
    <property type="component" value="Chromosome 1"/>
</dbReference>
<evidence type="ECO:0000256" key="4">
    <source>
        <dbReference type="ARBA" id="ARBA00022519"/>
    </source>
</evidence>
<reference evidence="9" key="1">
    <citation type="submission" date="2016-09" db="EMBL/GenBank/DDBJ databases">
        <title>The Complete Genome of Burkholderia sprentiae wsm5005.</title>
        <authorList>
            <person name="De Meyer S."/>
            <person name="Wang P."/>
            <person name="Terpolilli J."/>
        </authorList>
    </citation>
    <scope>NUCLEOTIDE SEQUENCE [LARGE SCALE GENOMIC DNA]</scope>
    <source>
        <strain evidence="9">WSM5005</strain>
    </source>
</reference>
<dbReference type="SMART" id="SM00382">
    <property type="entry name" value="AAA"/>
    <property type="match status" value="1"/>
</dbReference>
<feature type="compositionally biased region" description="Basic and acidic residues" evidence="7">
    <location>
        <begin position="313"/>
        <end position="325"/>
    </location>
</feature>
<dbReference type="STRING" id="754502.BJG93_16070"/>
<gene>
    <name evidence="9" type="ORF">BJG93_16070</name>
</gene>
<dbReference type="RefSeq" id="WP_027198718.1">
    <property type="nucleotide sequence ID" value="NZ_CP017561.2"/>
</dbReference>
<evidence type="ECO:0000256" key="2">
    <source>
        <dbReference type="ARBA" id="ARBA00022448"/>
    </source>
</evidence>
<dbReference type="GO" id="GO:0005524">
    <property type="term" value="F:ATP binding"/>
    <property type="evidence" value="ECO:0007669"/>
    <property type="project" value="UniProtKB-KW"/>
</dbReference>
<dbReference type="CDD" id="cd03235">
    <property type="entry name" value="ABC_Metallic_Cations"/>
    <property type="match status" value="1"/>
</dbReference>
<proteinExistence type="inferred from homology"/>
<keyword evidence="2" id="KW-0813">Transport</keyword>